<dbReference type="EMBL" id="JBHSBB010000014">
    <property type="protein sequence ID" value="MFC4033888.1"/>
    <property type="molecule type" value="Genomic_DNA"/>
</dbReference>
<name>A0ABV8HPD2_9ACTN</name>
<accession>A0ABV8HPD2</accession>
<feature type="compositionally biased region" description="Polar residues" evidence="1">
    <location>
        <begin position="497"/>
        <end position="516"/>
    </location>
</feature>
<evidence type="ECO:0000313" key="3">
    <source>
        <dbReference type="EMBL" id="MFC4033888.1"/>
    </source>
</evidence>
<keyword evidence="4" id="KW-1185">Reference proteome</keyword>
<evidence type="ECO:0000256" key="2">
    <source>
        <dbReference type="SAM" id="Phobius"/>
    </source>
</evidence>
<protein>
    <submittedName>
        <fullName evidence="3">Uncharacterized protein</fullName>
    </submittedName>
</protein>
<sequence>MSTATVPRRDHATSKATRLLSAGTYLDPLYRKSVIKELLTNRFRVVAPSYGYDAVSVLAHALAAHRLRRNQLLALGGGTLAILVLTVSGVVGFVVAPLLFVWLVWATAYLRRIATLQTLMTRLKDHPGGEFDGSYPATRRLTEGLVRKIDHEQSSGSGTVFYGRYHPFVGAGQLVHEWSNAELLLGAPIGALERSAGRAAALAVGGMEIAPGFDELIGGEPRERKDIIPFTVAELTSYVATRMTADLHDDAPEDERITSLTVERRRYARAIRELKKTKHRAWSLAPADDELPDVHWDDEYDSAREYLCVRVGSWNQELVTSIFVGFDIKGNTLHTEFYTYALAPLIESFHLVDRLPDSLSGRLMWRVARDVAKGAPRDLVRLLVNPLRERLPRRLRKGRFLVETAPVVDYSEFRLGRYVTTTANCGARTSVREMATNKTFHHFFQESDTVKYTQIVERRLLKIIRDFLFEHNVDLDDHDARQGDILNQHFGDNNNFGSGNLSVGNVGRQSLNNNSKAPGEKRRD</sequence>
<evidence type="ECO:0000313" key="4">
    <source>
        <dbReference type="Proteomes" id="UP001595765"/>
    </source>
</evidence>
<gene>
    <name evidence="3" type="ORF">ACFO3J_20735</name>
</gene>
<dbReference type="Proteomes" id="UP001595765">
    <property type="component" value="Unassembled WGS sequence"/>
</dbReference>
<reference evidence="4" key="1">
    <citation type="journal article" date="2019" name="Int. J. Syst. Evol. Microbiol.">
        <title>The Global Catalogue of Microorganisms (GCM) 10K type strain sequencing project: providing services to taxonomists for standard genome sequencing and annotation.</title>
        <authorList>
            <consortium name="The Broad Institute Genomics Platform"/>
            <consortium name="The Broad Institute Genome Sequencing Center for Infectious Disease"/>
            <person name="Wu L."/>
            <person name="Ma J."/>
        </authorList>
    </citation>
    <scope>NUCLEOTIDE SEQUENCE [LARGE SCALE GENOMIC DNA]</scope>
    <source>
        <strain evidence="4">CGMCC 4.7237</strain>
    </source>
</reference>
<dbReference type="RefSeq" id="WP_386431138.1">
    <property type="nucleotide sequence ID" value="NZ_JBHSBB010000014.1"/>
</dbReference>
<feature type="transmembrane region" description="Helical" evidence="2">
    <location>
        <begin position="72"/>
        <end position="105"/>
    </location>
</feature>
<keyword evidence="2" id="KW-1133">Transmembrane helix</keyword>
<evidence type="ECO:0000256" key="1">
    <source>
        <dbReference type="SAM" id="MobiDB-lite"/>
    </source>
</evidence>
<proteinExistence type="predicted"/>
<keyword evidence="2" id="KW-0472">Membrane</keyword>
<comment type="caution">
    <text evidence="3">The sequence shown here is derived from an EMBL/GenBank/DDBJ whole genome shotgun (WGS) entry which is preliminary data.</text>
</comment>
<organism evidence="3 4">
    <name type="scientific">Streptomyces polygonati</name>
    <dbReference type="NCBI Taxonomy" id="1617087"/>
    <lineage>
        <taxon>Bacteria</taxon>
        <taxon>Bacillati</taxon>
        <taxon>Actinomycetota</taxon>
        <taxon>Actinomycetes</taxon>
        <taxon>Kitasatosporales</taxon>
        <taxon>Streptomycetaceae</taxon>
        <taxon>Streptomyces</taxon>
    </lineage>
</organism>
<feature type="region of interest" description="Disordered" evidence="1">
    <location>
        <begin position="497"/>
        <end position="524"/>
    </location>
</feature>
<keyword evidence="2" id="KW-0812">Transmembrane</keyword>